<organism evidence="3 4">
    <name type="scientific">Aquipuribacter nitratireducens</name>
    <dbReference type="NCBI Taxonomy" id="650104"/>
    <lineage>
        <taxon>Bacteria</taxon>
        <taxon>Bacillati</taxon>
        <taxon>Actinomycetota</taxon>
        <taxon>Actinomycetes</taxon>
        <taxon>Micrococcales</taxon>
        <taxon>Intrasporangiaceae</taxon>
        <taxon>Aquipuribacter</taxon>
    </lineage>
</organism>
<evidence type="ECO:0000256" key="2">
    <source>
        <dbReference type="SAM" id="SignalP"/>
    </source>
</evidence>
<feature type="chain" id="PRO_5046910798" description="Extensin-like C-terminal domain-containing protein" evidence="2">
    <location>
        <begin position="25"/>
        <end position="344"/>
    </location>
</feature>
<proteinExistence type="predicted"/>
<dbReference type="EMBL" id="JBHSLD010000007">
    <property type="protein sequence ID" value="MFC5381047.1"/>
    <property type="molecule type" value="Genomic_DNA"/>
</dbReference>
<name>A0ABW0GMV8_9MICO</name>
<dbReference type="PROSITE" id="PS51318">
    <property type="entry name" value="TAT"/>
    <property type="match status" value="1"/>
</dbReference>
<dbReference type="Proteomes" id="UP001596122">
    <property type="component" value="Unassembled WGS sequence"/>
</dbReference>
<evidence type="ECO:0000256" key="1">
    <source>
        <dbReference type="SAM" id="MobiDB-lite"/>
    </source>
</evidence>
<feature type="region of interest" description="Disordered" evidence="1">
    <location>
        <begin position="37"/>
        <end position="82"/>
    </location>
</feature>
<evidence type="ECO:0000313" key="4">
    <source>
        <dbReference type="Proteomes" id="UP001596122"/>
    </source>
</evidence>
<evidence type="ECO:0000313" key="3">
    <source>
        <dbReference type="EMBL" id="MFC5381047.1"/>
    </source>
</evidence>
<gene>
    <name evidence="3" type="ORF">ACFPJ6_09605</name>
</gene>
<feature type="signal peptide" evidence="2">
    <location>
        <begin position="1"/>
        <end position="24"/>
    </location>
</feature>
<reference evidence="4" key="1">
    <citation type="journal article" date="2019" name="Int. J. Syst. Evol. Microbiol.">
        <title>The Global Catalogue of Microorganisms (GCM) 10K type strain sequencing project: providing services to taxonomists for standard genome sequencing and annotation.</title>
        <authorList>
            <consortium name="The Broad Institute Genomics Platform"/>
            <consortium name="The Broad Institute Genome Sequencing Center for Infectious Disease"/>
            <person name="Wu L."/>
            <person name="Ma J."/>
        </authorList>
    </citation>
    <scope>NUCLEOTIDE SEQUENCE [LARGE SCALE GENOMIC DNA]</scope>
    <source>
        <strain evidence="4">CCUG 43114</strain>
    </source>
</reference>
<evidence type="ECO:0008006" key="5">
    <source>
        <dbReference type="Google" id="ProtNLM"/>
    </source>
</evidence>
<comment type="caution">
    <text evidence="3">The sequence shown here is derived from an EMBL/GenBank/DDBJ whole genome shotgun (WGS) entry which is preliminary data.</text>
</comment>
<dbReference type="InterPro" id="IPR006311">
    <property type="entry name" value="TAT_signal"/>
</dbReference>
<keyword evidence="4" id="KW-1185">Reference proteome</keyword>
<dbReference type="PROSITE" id="PS51257">
    <property type="entry name" value="PROKAR_LIPOPROTEIN"/>
    <property type="match status" value="1"/>
</dbReference>
<accession>A0ABW0GMV8</accession>
<feature type="compositionally biased region" description="Low complexity" evidence="1">
    <location>
        <begin position="37"/>
        <end position="49"/>
    </location>
</feature>
<sequence>MRGRAWTRRGLLLAAAAAGGSGLAACTRADVTGGAAPSTVPGPTVTVEGAPPPPVTVTATPSPDPVPTLPERPEPYRNLPGEVQPQCKRDAVAFLEAVMTFDDLGRDEAALAERLAPTGHDPATARPLLGLLPERGPAALRLTYPQYGGLTPQLDRASVLAVGDLLVLDGAGEPARRPVGADVRLAREGDRWFVTSVVPAYPQPPLPPLPAPVRALLDDDRVELSGVAAADLRAGVVDESVCRGLLALAEGWRIRVHVFVSAHPVNVYPTLNPSAHSVGRAVDVTALDGVPVIDQDRSPWRAFMAAALDAGATNIGGPVELTPVDRYFTDRVHQDHVHLAFPAG</sequence>
<dbReference type="RefSeq" id="WP_340270952.1">
    <property type="nucleotide sequence ID" value="NZ_JBBEOG010000008.1"/>
</dbReference>
<keyword evidence="2" id="KW-0732">Signal</keyword>
<protein>
    <recommendedName>
        <fullName evidence="5">Extensin-like C-terminal domain-containing protein</fullName>
    </recommendedName>
</protein>